<name>A0A1F6H1K0_9PROT</name>
<dbReference type="EMBL" id="MFNF01000005">
    <property type="protein sequence ID" value="OGH04251.1"/>
    <property type="molecule type" value="Genomic_DNA"/>
</dbReference>
<dbReference type="Proteomes" id="UP000177583">
    <property type="component" value="Unassembled WGS sequence"/>
</dbReference>
<protein>
    <submittedName>
        <fullName evidence="2">Uncharacterized protein</fullName>
    </submittedName>
</protein>
<dbReference type="AlphaFoldDB" id="A0A1F6H1K0"/>
<gene>
    <name evidence="2" type="ORF">A2557_10620</name>
</gene>
<sequence length="354" mass="38971">MVLYGHWVYRQFGRGLDTDENLADSVYFLGFVFTLSSLLVSQISFLTKAGMPAVNHDKLIADAIGNFGIALVTTLVGIFIRMLLMQGRGSQDAEEDLEVAFGDLSDEIRLTLQNYRTLNQELLTFTGASRQVLSEQLRNLERIGTQITQSLNTNGEELQKALKTNSTALLEELTGHTKKASAAVSGFVKKLNDFRPPAELFTETFEDYFVNLGAQLLPLAEVLASLTWSVGEEQKAITLAVGQVKAFGDAVQAAPQSLQTFETLAGNLNRFGAELGKVSPGLQLIPELLKNIKDLIQEVTSTLQSIKKEQADWGTKETETLKASIADFQGVVVSFFGTLTRVTQQYHQELTRGR</sequence>
<feature type="transmembrane region" description="Helical" evidence="1">
    <location>
        <begin position="59"/>
        <end position="84"/>
    </location>
</feature>
<keyword evidence="1" id="KW-0472">Membrane</keyword>
<dbReference type="Gene3D" id="1.20.120.20">
    <property type="entry name" value="Apolipoprotein"/>
    <property type="match status" value="1"/>
</dbReference>
<proteinExistence type="predicted"/>
<comment type="caution">
    <text evidence="2">The sequence shown here is derived from an EMBL/GenBank/DDBJ whole genome shotgun (WGS) entry which is preliminary data.</text>
</comment>
<keyword evidence="1" id="KW-1133">Transmembrane helix</keyword>
<evidence type="ECO:0000313" key="2">
    <source>
        <dbReference type="EMBL" id="OGH04251.1"/>
    </source>
</evidence>
<evidence type="ECO:0000256" key="1">
    <source>
        <dbReference type="SAM" id="Phobius"/>
    </source>
</evidence>
<accession>A0A1F6H1K0</accession>
<feature type="transmembrane region" description="Helical" evidence="1">
    <location>
        <begin position="26"/>
        <end position="47"/>
    </location>
</feature>
<keyword evidence="1" id="KW-0812">Transmembrane</keyword>
<reference evidence="2 3" key="1">
    <citation type="journal article" date="2016" name="Nat. Commun.">
        <title>Thousands of microbial genomes shed light on interconnected biogeochemical processes in an aquifer system.</title>
        <authorList>
            <person name="Anantharaman K."/>
            <person name="Brown C.T."/>
            <person name="Hug L.A."/>
            <person name="Sharon I."/>
            <person name="Castelle C.J."/>
            <person name="Probst A.J."/>
            <person name="Thomas B.C."/>
            <person name="Singh A."/>
            <person name="Wilkins M.J."/>
            <person name="Karaoz U."/>
            <person name="Brodie E.L."/>
            <person name="Williams K.H."/>
            <person name="Hubbard S.S."/>
            <person name="Banfield J.F."/>
        </authorList>
    </citation>
    <scope>NUCLEOTIDE SEQUENCE [LARGE SCALE GENOMIC DNA]</scope>
</reference>
<organism evidence="2 3">
    <name type="scientific">Candidatus Lambdaproteobacteria bacterium RIFOXYD2_FULL_56_26</name>
    <dbReference type="NCBI Taxonomy" id="1817773"/>
    <lineage>
        <taxon>Bacteria</taxon>
        <taxon>Pseudomonadati</taxon>
        <taxon>Pseudomonadota</taxon>
        <taxon>Candidatus Lambdaproteobacteria</taxon>
    </lineage>
</organism>
<evidence type="ECO:0000313" key="3">
    <source>
        <dbReference type="Proteomes" id="UP000177583"/>
    </source>
</evidence>